<keyword evidence="2" id="KW-0812">Transmembrane</keyword>
<evidence type="ECO:0000313" key="3">
    <source>
        <dbReference type="EMBL" id="SZX61802.1"/>
    </source>
</evidence>
<protein>
    <submittedName>
        <fullName evidence="3">Uncharacterized protein</fullName>
    </submittedName>
</protein>
<keyword evidence="2" id="KW-0472">Membrane</keyword>
<evidence type="ECO:0000256" key="2">
    <source>
        <dbReference type="SAM" id="Phobius"/>
    </source>
</evidence>
<keyword evidence="4" id="KW-1185">Reference proteome</keyword>
<name>A0A383VAM0_TETOB</name>
<evidence type="ECO:0000256" key="1">
    <source>
        <dbReference type="SAM" id="MobiDB-lite"/>
    </source>
</evidence>
<feature type="region of interest" description="Disordered" evidence="1">
    <location>
        <begin position="17"/>
        <end position="38"/>
    </location>
</feature>
<proteinExistence type="predicted"/>
<gene>
    <name evidence="3" type="ORF">BQ4739_LOCUS2359</name>
</gene>
<feature type="transmembrane region" description="Helical" evidence="2">
    <location>
        <begin position="178"/>
        <end position="197"/>
    </location>
</feature>
<keyword evidence="2" id="KW-1133">Transmembrane helix</keyword>
<dbReference type="EMBL" id="FNXT01000177">
    <property type="protein sequence ID" value="SZX61802.1"/>
    <property type="molecule type" value="Genomic_DNA"/>
</dbReference>
<evidence type="ECO:0000313" key="4">
    <source>
        <dbReference type="Proteomes" id="UP000256970"/>
    </source>
</evidence>
<dbReference type="AlphaFoldDB" id="A0A383VAM0"/>
<organism evidence="3 4">
    <name type="scientific">Tetradesmus obliquus</name>
    <name type="common">Green alga</name>
    <name type="synonym">Acutodesmus obliquus</name>
    <dbReference type="NCBI Taxonomy" id="3088"/>
    <lineage>
        <taxon>Eukaryota</taxon>
        <taxon>Viridiplantae</taxon>
        <taxon>Chlorophyta</taxon>
        <taxon>core chlorophytes</taxon>
        <taxon>Chlorophyceae</taxon>
        <taxon>CS clade</taxon>
        <taxon>Sphaeropleales</taxon>
        <taxon>Scenedesmaceae</taxon>
        <taxon>Tetradesmus</taxon>
    </lineage>
</organism>
<feature type="transmembrane region" description="Helical" evidence="2">
    <location>
        <begin position="146"/>
        <end position="166"/>
    </location>
</feature>
<feature type="compositionally biased region" description="Basic and acidic residues" evidence="1">
    <location>
        <begin position="24"/>
        <end position="38"/>
    </location>
</feature>
<reference evidence="3 4" key="1">
    <citation type="submission" date="2016-10" db="EMBL/GenBank/DDBJ databases">
        <authorList>
            <person name="Cai Z."/>
        </authorList>
    </citation>
    <scope>NUCLEOTIDE SEQUENCE [LARGE SCALE GENOMIC DNA]</scope>
</reference>
<feature type="transmembrane region" description="Helical" evidence="2">
    <location>
        <begin position="43"/>
        <end position="63"/>
    </location>
</feature>
<accession>A0A383VAM0</accession>
<dbReference type="Proteomes" id="UP000256970">
    <property type="component" value="Unassembled WGS sequence"/>
</dbReference>
<sequence length="250" mass="26637">MYDPMFEAVYLQNGAPYEKIPAGNKDDPRDSSSSGSKDDSNTALLWLFGLGSLLLAAASTYAVHTTACAAVCSLTRLLAAPEMPLRLAMSTAALLVALPQLLLVTCTLAWSAFVLLTPVVSSETYARLKIGKRTASERMSAVTGDAMLVVVCLAGLVVMMCSMNSAYERDLPVSVVELVVFCGVMLMMSSLVVFWAVDLCASIDDALSSSETYYEELPALCDGTESNGKQNAKLKGGLSHAEAEWVASMY</sequence>